<reference evidence="1 2" key="1">
    <citation type="submission" date="2014-09" db="EMBL/GenBank/DDBJ databases">
        <authorList>
            <person name="Urmite Genomes Urmite Genomes"/>
        </authorList>
    </citation>
    <scope>NUCLEOTIDE SEQUENCE [LARGE SCALE GENOMIC DNA]</scope>
    <source>
        <strain evidence="1 2">ES2</strain>
    </source>
</reference>
<gene>
    <name evidence="1" type="ORF">BN1080_01745</name>
</gene>
<accession>A0A098EM04</accession>
<sequence length="218" mass="24805">MRKNLQRKGYQVIEGKGSYRHLFGGQSIESLPCPTCGLQVQLLLTFDLTDPIFENLGTAIPNLPLVSCLNCSGCWSTQLYKIEEKRIRNLEQDDEAKWVMEQEDQLPVPLPEVEVHLMPLSKKGILSKRSSDEKRNEVFDELGLLYVARLFGGELTDGEEEEFICRFCKGKMDYIASIGEDATEGELITVVPFLFGEMVLNFYFCRHCNTIRVEPIAT</sequence>
<dbReference type="OrthoDB" id="2586028at2"/>
<dbReference type="Proteomes" id="UP000043699">
    <property type="component" value="Unassembled WGS sequence"/>
</dbReference>
<evidence type="ECO:0000313" key="2">
    <source>
        <dbReference type="Proteomes" id="UP000043699"/>
    </source>
</evidence>
<proteinExistence type="predicted"/>
<dbReference type="RefSeq" id="WP_052651633.1">
    <property type="nucleotide sequence ID" value="NZ_CCXS01000001.1"/>
</dbReference>
<evidence type="ECO:0000313" key="1">
    <source>
        <dbReference type="EMBL" id="CEG22810.1"/>
    </source>
</evidence>
<protein>
    <submittedName>
        <fullName evidence="1">Uncharacterized protein</fullName>
    </submittedName>
</protein>
<dbReference type="AlphaFoldDB" id="A0A098EM04"/>
<name>A0A098EM04_9BACL</name>
<dbReference type="EMBL" id="CCXS01000001">
    <property type="protein sequence ID" value="CEG22810.1"/>
    <property type="molecule type" value="Genomic_DNA"/>
</dbReference>
<keyword evidence="2" id="KW-1185">Reference proteome</keyword>
<organism evidence="1 2">
    <name type="scientific">Planococcus massiliensis</name>
    <dbReference type="NCBI Taxonomy" id="1499687"/>
    <lineage>
        <taxon>Bacteria</taxon>
        <taxon>Bacillati</taxon>
        <taxon>Bacillota</taxon>
        <taxon>Bacilli</taxon>
        <taxon>Bacillales</taxon>
        <taxon>Caryophanaceae</taxon>
        <taxon>Planococcus</taxon>
    </lineage>
</organism>
<dbReference type="STRING" id="1499687.BN1080_01745"/>